<feature type="binding site" evidence="9">
    <location>
        <position position="182"/>
    </location>
    <ligand>
        <name>ATP</name>
        <dbReference type="ChEBI" id="CHEBI:30616"/>
    </ligand>
</feature>
<dbReference type="InterPro" id="IPR036388">
    <property type="entry name" value="WH-like_DNA-bd_sf"/>
</dbReference>
<evidence type="ECO:0000256" key="9">
    <source>
        <dbReference type="HAMAP-Rule" id="MF_00016"/>
    </source>
</evidence>
<dbReference type="PANTHER" id="PTHR42848:SF1">
    <property type="entry name" value="HOLLIDAY JUNCTION BRANCH MIGRATION COMPLEX SUBUNIT RUVB"/>
    <property type="match status" value="1"/>
</dbReference>
<feature type="binding site" evidence="9">
    <location>
        <position position="21"/>
    </location>
    <ligand>
        <name>ATP</name>
        <dbReference type="ChEBI" id="CHEBI:30616"/>
    </ligand>
</feature>
<feature type="binding site" evidence="9">
    <location>
        <position position="219"/>
    </location>
    <ligand>
        <name>ATP</name>
        <dbReference type="ChEBI" id="CHEBI:30616"/>
    </ligand>
</feature>
<dbReference type="Gene3D" id="3.40.50.300">
    <property type="entry name" value="P-loop containing nucleotide triphosphate hydrolases"/>
    <property type="match status" value="1"/>
</dbReference>
<keyword evidence="6 9" id="KW-0238">DNA-binding</keyword>
<dbReference type="Pfam" id="PF05496">
    <property type="entry name" value="RuvB_N"/>
    <property type="match status" value="1"/>
</dbReference>
<feature type="binding site" evidence="9">
    <location>
        <position position="67"/>
    </location>
    <ligand>
        <name>Mg(2+)</name>
        <dbReference type="ChEBI" id="CHEBI:18420"/>
    </ligand>
</feature>
<comment type="catalytic activity">
    <reaction evidence="9">
        <text>ATP + H2O = ADP + phosphate + H(+)</text>
        <dbReference type="Rhea" id="RHEA:13065"/>
        <dbReference type="ChEBI" id="CHEBI:15377"/>
        <dbReference type="ChEBI" id="CHEBI:15378"/>
        <dbReference type="ChEBI" id="CHEBI:30616"/>
        <dbReference type="ChEBI" id="CHEBI:43474"/>
        <dbReference type="ChEBI" id="CHEBI:456216"/>
    </reaction>
</comment>
<keyword evidence="12" id="KW-1185">Reference proteome</keyword>
<evidence type="ECO:0000256" key="6">
    <source>
        <dbReference type="ARBA" id="ARBA00023125"/>
    </source>
</evidence>
<feature type="binding site" evidence="9">
    <location>
        <position position="67"/>
    </location>
    <ligand>
        <name>ATP</name>
        <dbReference type="ChEBI" id="CHEBI:30616"/>
    </ligand>
</feature>
<dbReference type="SUPFAM" id="SSF46785">
    <property type="entry name" value="Winged helix' DNA-binding domain"/>
    <property type="match status" value="1"/>
</dbReference>
<reference evidence="11 12" key="1">
    <citation type="submission" date="2024-09" db="EMBL/GenBank/DDBJ databases">
        <authorList>
            <person name="D'Angelo T."/>
        </authorList>
    </citation>
    <scope>NUCLEOTIDE SEQUENCE [LARGE SCALE GENOMIC DNA]</scope>
    <source>
        <strain evidence="11">SAG AM-320-E07</strain>
    </source>
</reference>
<dbReference type="InterPro" id="IPR027417">
    <property type="entry name" value="P-loop_NTPase"/>
</dbReference>
<keyword evidence="2 9" id="KW-0547">Nucleotide-binding</keyword>
<feature type="binding site" evidence="9">
    <location>
        <position position="22"/>
    </location>
    <ligand>
        <name>ATP</name>
        <dbReference type="ChEBI" id="CHEBI:30616"/>
    </ligand>
</feature>
<dbReference type="Proteomes" id="UP001593833">
    <property type="component" value="Unassembled WGS sequence"/>
</dbReference>
<keyword evidence="7 9" id="KW-0233">DNA recombination</keyword>
<feature type="domain" description="AAA+ ATPase" evidence="10">
    <location>
        <begin position="52"/>
        <end position="183"/>
    </location>
</feature>
<feature type="binding site" evidence="9">
    <location>
        <position position="316"/>
    </location>
    <ligand>
        <name>DNA</name>
        <dbReference type="ChEBI" id="CHEBI:16991"/>
    </ligand>
</feature>
<dbReference type="GO" id="GO:0003678">
    <property type="term" value="F:DNA helicase activity"/>
    <property type="evidence" value="ECO:0007669"/>
    <property type="project" value="UniProtKB-EC"/>
</dbReference>
<evidence type="ECO:0000256" key="8">
    <source>
        <dbReference type="ARBA" id="ARBA00023204"/>
    </source>
</evidence>
<dbReference type="Gene3D" id="1.10.8.60">
    <property type="match status" value="1"/>
</dbReference>
<dbReference type="SMART" id="SM00382">
    <property type="entry name" value="AAA"/>
    <property type="match status" value="1"/>
</dbReference>
<feature type="binding site" evidence="9">
    <location>
        <position position="311"/>
    </location>
    <ligand>
        <name>DNA</name>
        <dbReference type="ChEBI" id="CHEBI:16991"/>
    </ligand>
</feature>
<feature type="region of interest" description="Head domain (RuvB-H)" evidence="9">
    <location>
        <begin position="256"/>
        <end position="338"/>
    </location>
</feature>
<evidence type="ECO:0000256" key="1">
    <source>
        <dbReference type="ARBA" id="ARBA00022490"/>
    </source>
</evidence>
<dbReference type="HAMAP" id="MF_00016">
    <property type="entry name" value="DNA_HJ_migration_RuvB"/>
    <property type="match status" value="1"/>
</dbReference>
<name>A0ABV6YJC6_UNCEI</name>
<dbReference type="InterPro" id="IPR003593">
    <property type="entry name" value="AAA+_ATPase"/>
</dbReference>
<keyword evidence="5 9" id="KW-0067">ATP-binding</keyword>
<comment type="subcellular location">
    <subcellularLocation>
        <location evidence="9">Cytoplasm</location>
    </subcellularLocation>
</comment>
<keyword evidence="3 9" id="KW-0227">DNA damage</keyword>
<dbReference type="EMBL" id="JBHPKH010000017">
    <property type="protein sequence ID" value="MFC1572448.1"/>
    <property type="molecule type" value="Genomic_DNA"/>
</dbReference>
<dbReference type="EC" id="3.6.4.-" evidence="9"/>
<evidence type="ECO:0000256" key="4">
    <source>
        <dbReference type="ARBA" id="ARBA00022801"/>
    </source>
</evidence>
<dbReference type="SUPFAM" id="SSF52540">
    <property type="entry name" value="P-loop containing nucleoside triphosphate hydrolases"/>
    <property type="match status" value="1"/>
</dbReference>
<dbReference type="InterPro" id="IPR041445">
    <property type="entry name" value="AAA_lid_4"/>
</dbReference>
<organism evidence="11 12">
    <name type="scientific">Eiseniibacteriota bacterium</name>
    <dbReference type="NCBI Taxonomy" id="2212470"/>
    <lineage>
        <taxon>Bacteria</taxon>
        <taxon>Candidatus Eiseniibacteriota</taxon>
    </lineage>
</organism>
<feature type="binding site" evidence="9">
    <location>
        <position position="63"/>
    </location>
    <ligand>
        <name>ATP</name>
        <dbReference type="ChEBI" id="CHEBI:30616"/>
    </ligand>
</feature>
<comment type="domain">
    <text evidence="9">Has 3 domains, the large (RuvB-L) and small ATPase (RuvB-S) domains and the C-terminal head (RuvB-H) domain. The head domain binds DNA, while the ATPase domains jointly bind ATP, ADP or are empty depending on the state of the subunit in the translocation cycle. During a single DNA translocation step the structure of each domain remains the same, but their relative positions change.</text>
</comment>
<sequence length="338" mass="37491">MKTDPLDPKPQEREPVHDRTLRPLSLTEFIGQEHLKENLGILIGAAKKRGEPLEHLLFYGPPGLGKTTLAHLLTAETGADMITTSGPALERPSEMVGLLTSLQPRGILFVDEIHRIPRAVEEYLYSAMEDFRLDILLDRGPAAKSVQLELAPFTLIGATTRVGLLTSPLRGRFGFIAHLDFYPVDDLRLLLRRSAAIMGVDLDSDGEMEIARRSRGTPRIANRLLRRVRDYADVKEHPVLNKDVAGKALALLRIDDRGLHEMDRRLLDALVTKFGGGPVGLGTLAAVLGEEEDTVEDLLEPFLIQQGFIDRTRRGRTATPRAYEVLGLDPGQAQERLL</sequence>
<dbReference type="InterPro" id="IPR008824">
    <property type="entry name" value="RuvB-like_N"/>
</dbReference>
<dbReference type="GO" id="GO:0016787">
    <property type="term" value="F:hydrolase activity"/>
    <property type="evidence" value="ECO:0007669"/>
    <property type="project" value="UniProtKB-KW"/>
</dbReference>
<evidence type="ECO:0000313" key="12">
    <source>
        <dbReference type="Proteomes" id="UP001593833"/>
    </source>
</evidence>
<keyword evidence="11" id="KW-0347">Helicase</keyword>
<evidence type="ECO:0000256" key="3">
    <source>
        <dbReference type="ARBA" id="ARBA00022763"/>
    </source>
</evidence>
<comment type="caution">
    <text evidence="11">The sequence shown here is derived from an EMBL/GenBank/DDBJ whole genome shotgun (WGS) entry which is preliminary data.</text>
</comment>
<evidence type="ECO:0000313" key="11">
    <source>
        <dbReference type="EMBL" id="MFC1572448.1"/>
    </source>
</evidence>
<feature type="binding site" evidence="9">
    <location>
        <position position="68"/>
    </location>
    <ligand>
        <name>ATP</name>
        <dbReference type="ChEBI" id="CHEBI:30616"/>
    </ligand>
</feature>
<accession>A0ABV6YJC6</accession>
<keyword evidence="4 9" id="KW-0378">Hydrolase</keyword>
<dbReference type="NCBIfam" id="TIGR00635">
    <property type="entry name" value="ruvB"/>
    <property type="match status" value="1"/>
</dbReference>
<feature type="binding site" evidence="9">
    <location>
        <position position="172"/>
    </location>
    <ligand>
        <name>ATP</name>
        <dbReference type="ChEBI" id="CHEBI:30616"/>
    </ligand>
</feature>
<dbReference type="CDD" id="cd00009">
    <property type="entry name" value="AAA"/>
    <property type="match status" value="1"/>
</dbReference>
<comment type="similarity">
    <text evidence="9">Belongs to the RuvB family.</text>
</comment>
<dbReference type="InterPro" id="IPR008823">
    <property type="entry name" value="RuvB_wg_C"/>
</dbReference>
<feature type="binding site" evidence="9">
    <location>
        <position position="66"/>
    </location>
    <ligand>
        <name>ATP</name>
        <dbReference type="ChEBI" id="CHEBI:30616"/>
    </ligand>
</feature>
<keyword evidence="1 9" id="KW-0963">Cytoplasm</keyword>
<evidence type="ECO:0000259" key="10">
    <source>
        <dbReference type="SMART" id="SM00382"/>
    </source>
</evidence>
<feature type="region of interest" description="Small ATPAse domain (RuvB-S)" evidence="9">
    <location>
        <begin position="183"/>
        <end position="253"/>
    </location>
</feature>
<gene>
    <name evidence="9 11" type="primary">ruvB</name>
    <name evidence="11" type="ORF">ACFL6M_02505</name>
</gene>
<dbReference type="PANTHER" id="PTHR42848">
    <property type="match status" value="1"/>
</dbReference>
<comment type="function">
    <text evidence="9">The RuvA-RuvB-RuvC complex processes Holliday junction (HJ) DNA during genetic recombination and DNA repair, while the RuvA-RuvB complex plays an important role in the rescue of blocked DNA replication forks via replication fork reversal (RFR). RuvA specifically binds to HJ cruciform DNA, conferring on it an open structure. The RuvB hexamer acts as an ATP-dependent pump, pulling dsDNA into and through the RuvAB complex. RuvB forms 2 homohexamers on either side of HJ DNA bound by 1 or 2 RuvA tetramers; 4 subunits per hexamer contact DNA at a time. Coordinated motions by a converter formed by DNA-disengaged RuvB subunits stimulates ATP hydrolysis and nucleotide exchange. Immobilization of the converter enables RuvB to convert the ATP-contained energy into a lever motion, pulling 2 nucleotides of DNA out of the RuvA tetramer per ATP hydrolyzed, thus driving DNA branch migration. The RuvB motors rotate together with the DNA substrate, which together with the progressing nucleotide cycle form the mechanistic basis for DNA recombination by continuous HJ branch migration. Branch migration allows RuvC to scan DNA until it finds its consensus sequence, where it cleaves and resolves cruciform DNA.</text>
</comment>
<feature type="binding site" evidence="9">
    <location>
        <begin position="129"/>
        <end position="131"/>
    </location>
    <ligand>
        <name>ATP</name>
        <dbReference type="ChEBI" id="CHEBI:30616"/>
    </ligand>
</feature>
<protein>
    <recommendedName>
        <fullName evidence="9">Holliday junction branch migration complex subunit RuvB</fullName>
        <ecNumber evidence="9">3.6.4.-</ecNumber>
    </recommendedName>
</protein>
<keyword evidence="8 9" id="KW-0234">DNA repair</keyword>
<evidence type="ECO:0000256" key="5">
    <source>
        <dbReference type="ARBA" id="ARBA00022840"/>
    </source>
</evidence>
<comment type="subunit">
    <text evidence="9">Homohexamer. Forms an RuvA(8)-RuvB(12)-Holliday junction (HJ) complex. HJ DNA is sandwiched between 2 RuvA tetramers; dsDNA enters through RuvA and exits via RuvB. An RuvB hexamer assembles on each DNA strand where it exits the tetramer. Each RuvB hexamer is contacted by two RuvA subunits (via domain III) on 2 adjacent RuvB subunits; this complex drives branch migration. In the full resolvosome a probable DNA-RuvA(4)-RuvB(12)-RuvC(2) complex forms which resolves the HJ.</text>
</comment>
<comment type="caution">
    <text evidence="9">Lacks conserved residue(s) required for the propagation of feature annotation.</text>
</comment>
<feature type="binding site" evidence="9">
    <location>
        <position position="313"/>
    </location>
    <ligand>
        <name>DNA</name>
        <dbReference type="ChEBI" id="CHEBI:16991"/>
    </ligand>
</feature>
<dbReference type="Gene3D" id="1.10.10.10">
    <property type="entry name" value="Winged helix-like DNA-binding domain superfamily/Winged helix DNA-binding domain"/>
    <property type="match status" value="1"/>
</dbReference>
<evidence type="ECO:0000256" key="7">
    <source>
        <dbReference type="ARBA" id="ARBA00023172"/>
    </source>
</evidence>
<dbReference type="Pfam" id="PF17864">
    <property type="entry name" value="AAA_lid_4"/>
    <property type="match status" value="1"/>
</dbReference>
<proteinExistence type="inferred from homology"/>
<dbReference type="Pfam" id="PF05491">
    <property type="entry name" value="WHD_RuvB"/>
    <property type="match status" value="1"/>
</dbReference>
<dbReference type="InterPro" id="IPR036390">
    <property type="entry name" value="WH_DNA-bd_sf"/>
</dbReference>
<evidence type="ECO:0000256" key="2">
    <source>
        <dbReference type="ARBA" id="ARBA00022741"/>
    </source>
</evidence>
<dbReference type="NCBIfam" id="NF000868">
    <property type="entry name" value="PRK00080.1"/>
    <property type="match status" value="1"/>
</dbReference>
<dbReference type="InterPro" id="IPR004605">
    <property type="entry name" value="DNA_helicase_Holl-junc_RuvB"/>
</dbReference>